<evidence type="ECO:0000256" key="1">
    <source>
        <dbReference type="ARBA" id="ARBA00022801"/>
    </source>
</evidence>
<organism evidence="3 4">
    <name type="scientific">Cyanobacterium stanieri LEGE 03274</name>
    <dbReference type="NCBI Taxonomy" id="1828756"/>
    <lineage>
        <taxon>Bacteria</taxon>
        <taxon>Bacillati</taxon>
        <taxon>Cyanobacteriota</taxon>
        <taxon>Cyanophyceae</taxon>
        <taxon>Oscillatoriophycideae</taxon>
        <taxon>Chroococcales</taxon>
        <taxon>Geminocystaceae</taxon>
        <taxon>Cyanobacterium</taxon>
    </lineage>
</organism>
<dbReference type="RefSeq" id="WP_193800604.1">
    <property type="nucleotide sequence ID" value="NZ_JADEWC010000012.1"/>
</dbReference>
<dbReference type="GO" id="GO:0016787">
    <property type="term" value="F:hydrolase activity"/>
    <property type="evidence" value="ECO:0007669"/>
    <property type="project" value="UniProtKB-KW"/>
</dbReference>
<feature type="domain" description="AB hydrolase-1" evidence="2">
    <location>
        <begin position="28"/>
        <end position="275"/>
    </location>
</feature>
<dbReference type="Gene3D" id="3.40.50.1820">
    <property type="entry name" value="alpha/beta hydrolase"/>
    <property type="match status" value="1"/>
</dbReference>
<dbReference type="InterPro" id="IPR029058">
    <property type="entry name" value="AB_hydrolase_fold"/>
</dbReference>
<dbReference type="Pfam" id="PF12697">
    <property type="entry name" value="Abhydrolase_6"/>
    <property type="match status" value="1"/>
</dbReference>
<protein>
    <submittedName>
        <fullName evidence="3">Alpha/beta hydrolase</fullName>
    </submittedName>
</protein>
<evidence type="ECO:0000313" key="3">
    <source>
        <dbReference type="EMBL" id="MBE9222442.1"/>
    </source>
</evidence>
<dbReference type="InterPro" id="IPR050266">
    <property type="entry name" value="AB_hydrolase_sf"/>
</dbReference>
<evidence type="ECO:0000259" key="2">
    <source>
        <dbReference type="Pfam" id="PF12697"/>
    </source>
</evidence>
<dbReference type="PANTHER" id="PTHR43798">
    <property type="entry name" value="MONOACYLGLYCEROL LIPASE"/>
    <property type="match status" value="1"/>
</dbReference>
<dbReference type="PRINTS" id="PR00412">
    <property type="entry name" value="EPOXHYDRLASE"/>
</dbReference>
<dbReference type="InterPro" id="IPR000639">
    <property type="entry name" value="Epox_hydrolase-like"/>
</dbReference>
<comment type="caution">
    <text evidence="3">The sequence shown here is derived from an EMBL/GenBank/DDBJ whole genome shotgun (WGS) entry which is preliminary data.</text>
</comment>
<name>A0ABR9V3M4_9CHRO</name>
<evidence type="ECO:0000313" key="4">
    <source>
        <dbReference type="Proteomes" id="UP000654604"/>
    </source>
</evidence>
<gene>
    <name evidence="3" type="ORF">IQ215_07000</name>
</gene>
<proteinExistence type="predicted"/>
<dbReference type="EMBL" id="JADEWC010000012">
    <property type="protein sequence ID" value="MBE9222442.1"/>
    <property type="molecule type" value="Genomic_DNA"/>
</dbReference>
<sequence length="288" mass="32581">MSKIEIGGIEHFYQLTSPPNPDSSLPTLVFIHGWLLSNKYWQPLMDKLGGKYSCLAYDLKGFGHSQSNLDYYDGSAFSLKSYAQDLKELLTALNIQKAWLIGHSLGGSVAIWGADVCASVVEGVICVNAGGGIYLKEEFEQFRGAGEKMVKFRAPWLGYVPLLDLVFARMMVKKPLPRKWGKERLNDFLQAKEQAAIASLLESTTEEQVHYLPQIVARLAQPLHFIAGKQDKIMETKYVKHLASFHELFKNHHDNVCEIDNCGHFAMLEQTDLVYEQILTIVQKYEHN</sequence>
<dbReference type="Proteomes" id="UP000654604">
    <property type="component" value="Unassembled WGS sequence"/>
</dbReference>
<dbReference type="SUPFAM" id="SSF53474">
    <property type="entry name" value="alpha/beta-Hydrolases"/>
    <property type="match status" value="1"/>
</dbReference>
<reference evidence="3 4" key="1">
    <citation type="submission" date="2020-10" db="EMBL/GenBank/DDBJ databases">
        <authorList>
            <person name="Castelo-Branco R."/>
            <person name="Eusebio N."/>
            <person name="Adriana R."/>
            <person name="Vieira A."/>
            <person name="Brugerolle De Fraissinette N."/>
            <person name="Rezende De Castro R."/>
            <person name="Schneider M.P."/>
            <person name="Vasconcelos V."/>
            <person name="Leao P.N."/>
        </authorList>
    </citation>
    <scope>NUCLEOTIDE SEQUENCE [LARGE SCALE GENOMIC DNA]</scope>
    <source>
        <strain evidence="3 4">LEGE 03274</strain>
    </source>
</reference>
<dbReference type="PANTHER" id="PTHR43798:SF31">
    <property type="entry name" value="AB HYDROLASE SUPERFAMILY PROTEIN YCLE"/>
    <property type="match status" value="1"/>
</dbReference>
<keyword evidence="4" id="KW-1185">Reference proteome</keyword>
<accession>A0ABR9V3M4</accession>
<keyword evidence="1 3" id="KW-0378">Hydrolase</keyword>
<dbReference type="InterPro" id="IPR000073">
    <property type="entry name" value="AB_hydrolase_1"/>
</dbReference>